<keyword evidence="2 4" id="KW-0378">Hydrolase</keyword>
<dbReference type="CDD" id="cd00555">
    <property type="entry name" value="Maf"/>
    <property type="match status" value="1"/>
</dbReference>
<protein>
    <recommendedName>
        <fullName evidence="4">dTTP/UTP pyrophosphatase</fullName>
        <shortName evidence="4">dTTPase/UTPase</shortName>
        <ecNumber evidence="4">3.6.1.9</ecNumber>
    </recommendedName>
    <alternativeName>
        <fullName evidence="4">Nucleoside triphosphate pyrophosphatase</fullName>
    </alternativeName>
    <alternativeName>
        <fullName evidence="4">Nucleotide pyrophosphatase</fullName>
        <shortName evidence="4">Nucleotide PPase</shortName>
    </alternativeName>
</protein>
<organism evidence="5 6">
    <name type="scientific">Citrifermentans bremense</name>
    <dbReference type="NCBI Taxonomy" id="60035"/>
    <lineage>
        <taxon>Bacteria</taxon>
        <taxon>Pseudomonadati</taxon>
        <taxon>Thermodesulfobacteriota</taxon>
        <taxon>Desulfuromonadia</taxon>
        <taxon>Geobacterales</taxon>
        <taxon>Geobacteraceae</taxon>
        <taxon>Citrifermentans</taxon>
    </lineage>
</organism>
<dbReference type="PIRSF" id="PIRSF006305">
    <property type="entry name" value="Maf"/>
    <property type="match status" value="1"/>
</dbReference>
<dbReference type="NCBIfam" id="TIGR00172">
    <property type="entry name" value="maf"/>
    <property type="match status" value="1"/>
</dbReference>
<dbReference type="HAMAP" id="MF_00528">
    <property type="entry name" value="Maf"/>
    <property type="match status" value="1"/>
</dbReference>
<comment type="similarity">
    <text evidence="4">Belongs to the Maf family. YhdE subfamily.</text>
</comment>
<evidence type="ECO:0000313" key="6">
    <source>
        <dbReference type="Proteomes" id="UP000515472"/>
    </source>
</evidence>
<keyword evidence="6" id="KW-1185">Reference proteome</keyword>
<evidence type="ECO:0000256" key="3">
    <source>
        <dbReference type="ARBA" id="ARBA00023080"/>
    </source>
</evidence>
<comment type="function">
    <text evidence="4">Nucleoside triphosphate pyrophosphatase that hydrolyzes dTTP and UTP. May have a dual role in cell division arrest and in preventing the incorporation of modified nucleotides into cellular nucleic acids.</text>
</comment>
<reference evidence="5 6" key="1">
    <citation type="submission" date="2020-06" db="EMBL/GenBank/DDBJ databases">
        <title>Interaction of electrochemicaly active bacteria, Geobacter bremensis R4 on different carbon anode.</title>
        <authorList>
            <person name="Meng L."/>
            <person name="Yoshida N."/>
        </authorList>
    </citation>
    <scope>NUCLEOTIDE SEQUENCE [LARGE SCALE GENOMIC DNA]</scope>
    <source>
        <strain evidence="5 6">R4</strain>
    </source>
</reference>
<feature type="site" description="Important for substrate specificity" evidence="4">
    <location>
        <position position="156"/>
    </location>
</feature>
<dbReference type="InterPro" id="IPR003697">
    <property type="entry name" value="Maf-like"/>
</dbReference>
<gene>
    <name evidence="5" type="ORF">GEOBRER4_n1582</name>
</gene>
<name>A0A6S6LXN1_9BACT</name>
<comment type="caution">
    <text evidence="4">Lacks conserved residue(s) required for the propagation of feature annotation.</text>
</comment>
<feature type="site" description="Important for substrate specificity" evidence="4">
    <location>
        <position position="14"/>
    </location>
</feature>
<dbReference type="RefSeq" id="WP_185244906.1">
    <property type="nucleotide sequence ID" value="NZ_AP023213.1"/>
</dbReference>
<dbReference type="Proteomes" id="UP000515472">
    <property type="component" value="Chromosome"/>
</dbReference>
<dbReference type="InterPro" id="IPR029001">
    <property type="entry name" value="ITPase-like_fam"/>
</dbReference>
<accession>A0A6S6LXN1</accession>
<sequence length="193" mass="20806">MKNGSIVLASASPRRSELLESAGIQFRVVPADINEEPLPGEEPVDHVRRLAEGKARAAADLAEGRFFLGADTIVLCDGEIMGKPKDAADAERMLKKLSGVPHEVVTGFAIYDRERKGAVVEAIRTKVFFKQLRDEEVRDYIATGCPFDKAGAYAIQGGAAHMVQKIEGSYTNVVGLPLCEVVDALRVIGALGR</sequence>
<dbReference type="AlphaFoldDB" id="A0A6S6LXN1"/>
<dbReference type="Pfam" id="PF02545">
    <property type="entry name" value="Maf"/>
    <property type="match status" value="1"/>
</dbReference>
<dbReference type="Gene3D" id="3.90.950.10">
    <property type="match status" value="1"/>
</dbReference>
<dbReference type="SUPFAM" id="SSF52972">
    <property type="entry name" value="ITPase-like"/>
    <property type="match status" value="1"/>
</dbReference>
<evidence type="ECO:0000313" key="5">
    <source>
        <dbReference type="EMBL" id="BCG46772.1"/>
    </source>
</evidence>
<dbReference type="KEGG" id="gbn:GEOBRER4_15220"/>
<feature type="active site" description="Proton acceptor" evidence="4">
    <location>
        <position position="71"/>
    </location>
</feature>
<dbReference type="GO" id="GO:0047429">
    <property type="term" value="F:nucleoside triphosphate diphosphatase activity"/>
    <property type="evidence" value="ECO:0007669"/>
    <property type="project" value="UniProtKB-EC"/>
</dbReference>
<feature type="site" description="Important for substrate specificity" evidence="4">
    <location>
        <position position="72"/>
    </location>
</feature>
<keyword evidence="4" id="KW-0963">Cytoplasm</keyword>
<evidence type="ECO:0000256" key="2">
    <source>
        <dbReference type="ARBA" id="ARBA00022801"/>
    </source>
</evidence>
<keyword evidence="3 4" id="KW-0546">Nucleotide metabolism</keyword>
<evidence type="ECO:0000256" key="4">
    <source>
        <dbReference type="HAMAP-Rule" id="MF_00528"/>
    </source>
</evidence>
<dbReference type="PANTHER" id="PTHR43213:SF5">
    <property type="entry name" value="BIFUNCTIONAL DTTP_UTP PYROPHOSPHATASE_METHYLTRANSFERASE PROTEIN-RELATED"/>
    <property type="match status" value="1"/>
</dbReference>
<dbReference type="NCBIfam" id="NF010948">
    <property type="entry name" value="PRK14368.1"/>
    <property type="match status" value="1"/>
</dbReference>
<proteinExistence type="inferred from homology"/>
<comment type="subcellular location">
    <subcellularLocation>
        <location evidence="4">Cytoplasm</location>
    </subcellularLocation>
</comment>
<dbReference type="EMBL" id="AP023213">
    <property type="protein sequence ID" value="BCG46772.1"/>
    <property type="molecule type" value="Genomic_DNA"/>
</dbReference>
<comment type="cofactor">
    <cofactor evidence="1 4">
        <name>a divalent metal cation</name>
        <dbReference type="ChEBI" id="CHEBI:60240"/>
    </cofactor>
</comment>
<comment type="catalytic activity">
    <reaction evidence="4">
        <text>UTP + H2O = UMP + diphosphate + H(+)</text>
        <dbReference type="Rhea" id="RHEA:29395"/>
        <dbReference type="ChEBI" id="CHEBI:15377"/>
        <dbReference type="ChEBI" id="CHEBI:15378"/>
        <dbReference type="ChEBI" id="CHEBI:33019"/>
        <dbReference type="ChEBI" id="CHEBI:46398"/>
        <dbReference type="ChEBI" id="CHEBI:57865"/>
        <dbReference type="EC" id="3.6.1.9"/>
    </reaction>
</comment>
<comment type="catalytic activity">
    <reaction evidence="4">
        <text>dTTP + H2O = dTMP + diphosphate + H(+)</text>
        <dbReference type="Rhea" id="RHEA:28534"/>
        <dbReference type="ChEBI" id="CHEBI:15377"/>
        <dbReference type="ChEBI" id="CHEBI:15378"/>
        <dbReference type="ChEBI" id="CHEBI:33019"/>
        <dbReference type="ChEBI" id="CHEBI:37568"/>
        <dbReference type="ChEBI" id="CHEBI:63528"/>
        <dbReference type="EC" id="3.6.1.9"/>
    </reaction>
</comment>
<evidence type="ECO:0000256" key="1">
    <source>
        <dbReference type="ARBA" id="ARBA00001968"/>
    </source>
</evidence>
<dbReference type="GO" id="GO:0009117">
    <property type="term" value="P:nucleotide metabolic process"/>
    <property type="evidence" value="ECO:0007669"/>
    <property type="project" value="UniProtKB-KW"/>
</dbReference>
<dbReference type="GO" id="GO:0005737">
    <property type="term" value="C:cytoplasm"/>
    <property type="evidence" value="ECO:0007669"/>
    <property type="project" value="UniProtKB-SubCell"/>
</dbReference>
<dbReference type="PANTHER" id="PTHR43213">
    <property type="entry name" value="BIFUNCTIONAL DTTP/UTP PYROPHOSPHATASE/METHYLTRANSFERASE PROTEIN-RELATED"/>
    <property type="match status" value="1"/>
</dbReference>
<dbReference type="EC" id="3.6.1.9" evidence="4"/>